<protein>
    <submittedName>
        <fullName evidence="1">Uncharacterized protein</fullName>
    </submittedName>
</protein>
<dbReference type="OrthoDB" id="418560at2759"/>
<organism evidence="1 2">
    <name type="scientific">Pseudocohnilembus persalinus</name>
    <name type="common">Ciliate</name>
    <dbReference type="NCBI Taxonomy" id="266149"/>
    <lineage>
        <taxon>Eukaryota</taxon>
        <taxon>Sar</taxon>
        <taxon>Alveolata</taxon>
        <taxon>Ciliophora</taxon>
        <taxon>Intramacronucleata</taxon>
        <taxon>Oligohymenophorea</taxon>
        <taxon>Scuticociliatia</taxon>
        <taxon>Philasterida</taxon>
        <taxon>Pseudocohnilembidae</taxon>
        <taxon>Pseudocohnilembus</taxon>
    </lineage>
</organism>
<sequence>MFGPFDETNTATNQLWAFKNKRAVWSQINPEYIYNNPIWPSASSDFSMSMSQGYSILQSSTTIYNHIVIMIGCDGNACTNQIYVMSQDDCNQSYINNGECRYGYFICNENYYDNDCSSPMCPGSICLYNSDTFDAPYCIYCKGQGSCSGGTCSCSQILYTEGNLYFENSNCENVDCYKSCSNQGDCISYFPENQCRCDQEDQIGGDNCENIFCLNDCSDHGTCSNGICSCDNSDQNYLGADS</sequence>
<gene>
    <name evidence="1" type="ORF">PPERSA_09016</name>
</gene>
<accession>A0A0V0R3K7</accession>
<proteinExistence type="predicted"/>
<comment type="caution">
    <text evidence="1">The sequence shown here is derived from an EMBL/GenBank/DDBJ whole genome shotgun (WGS) entry which is preliminary data.</text>
</comment>
<dbReference type="AlphaFoldDB" id="A0A0V0R3K7"/>
<reference evidence="1 2" key="1">
    <citation type="journal article" date="2015" name="Sci. Rep.">
        <title>Genome of the facultative scuticociliatosis pathogen Pseudocohnilembus persalinus provides insight into its virulence through horizontal gene transfer.</title>
        <authorList>
            <person name="Xiong J."/>
            <person name="Wang G."/>
            <person name="Cheng J."/>
            <person name="Tian M."/>
            <person name="Pan X."/>
            <person name="Warren A."/>
            <person name="Jiang C."/>
            <person name="Yuan D."/>
            <person name="Miao W."/>
        </authorList>
    </citation>
    <scope>NUCLEOTIDE SEQUENCE [LARGE SCALE GENOMIC DNA]</scope>
    <source>
        <strain evidence="1">36N120E</strain>
    </source>
</reference>
<keyword evidence="2" id="KW-1185">Reference proteome</keyword>
<name>A0A0V0R3K7_PSEPJ</name>
<dbReference type="EMBL" id="LDAU01000057">
    <property type="protein sequence ID" value="KRX08912.1"/>
    <property type="molecule type" value="Genomic_DNA"/>
</dbReference>
<dbReference type="Gene3D" id="2.10.25.10">
    <property type="entry name" value="Laminin"/>
    <property type="match status" value="1"/>
</dbReference>
<evidence type="ECO:0000313" key="1">
    <source>
        <dbReference type="EMBL" id="KRX08912.1"/>
    </source>
</evidence>
<dbReference type="InParanoid" id="A0A0V0R3K7"/>
<dbReference type="Proteomes" id="UP000054937">
    <property type="component" value="Unassembled WGS sequence"/>
</dbReference>
<evidence type="ECO:0000313" key="2">
    <source>
        <dbReference type="Proteomes" id="UP000054937"/>
    </source>
</evidence>